<evidence type="ECO:0000313" key="4">
    <source>
        <dbReference type="Proteomes" id="UP001195483"/>
    </source>
</evidence>
<dbReference type="InterPro" id="IPR029030">
    <property type="entry name" value="Caspase-like_dom_sf"/>
</dbReference>
<dbReference type="Proteomes" id="UP001195483">
    <property type="component" value="Unassembled WGS sequence"/>
</dbReference>
<accession>A0AAE0SI07</accession>
<dbReference type="GO" id="GO:0005737">
    <property type="term" value="C:cytoplasm"/>
    <property type="evidence" value="ECO:0007669"/>
    <property type="project" value="TreeGrafter"/>
</dbReference>
<name>A0AAE0SI07_9BIVA</name>
<dbReference type="Gene3D" id="3.40.50.1460">
    <property type="match status" value="1"/>
</dbReference>
<reference evidence="3" key="3">
    <citation type="submission" date="2023-05" db="EMBL/GenBank/DDBJ databases">
        <authorList>
            <person name="Smith C.H."/>
        </authorList>
    </citation>
    <scope>NUCLEOTIDE SEQUENCE</scope>
    <source>
        <strain evidence="3">CHS0354</strain>
        <tissue evidence="3">Mantle</tissue>
    </source>
</reference>
<dbReference type="PANTHER" id="PTHR10454">
    <property type="entry name" value="CASPASE"/>
    <property type="match status" value="1"/>
</dbReference>
<dbReference type="EMBL" id="JAEAOA010001811">
    <property type="protein sequence ID" value="KAK3592302.1"/>
    <property type="molecule type" value="Genomic_DNA"/>
</dbReference>
<dbReference type="GO" id="GO:0006915">
    <property type="term" value="P:apoptotic process"/>
    <property type="evidence" value="ECO:0007669"/>
    <property type="project" value="TreeGrafter"/>
</dbReference>
<gene>
    <name evidence="3" type="ORF">CHS0354_030444</name>
</gene>
<dbReference type="GO" id="GO:0043525">
    <property type="term" value="P:positive regulation of neuron apoptotic process"/>
    <property type="evidence" value="ECO:0007669"/>
    <property type="project" value="TreeGrafter"/>
</dbReference>
<dbReference type="InterPro" id="IPR011600">
    <property type="entry name" value="Pept_C14_caspase"/>
</dbReference>
<dbReference type="AlphaFoldDB" id="A0AAE0SI07"/>
<dbReference type="PANTHER" id="PTHR10454:SF210">
    <property type="entry name" value="CASPASE-2"/>
    <property type="match status" value="1"/>
</dbReference>
<reference evidence="3" key="1">
    <citation type="journal article" date="2021" name="Genome Biol. Evol.">
        <title>A High-Quality Reference Genome for a Parasitic Bivalve with Doubly Uniparental Inheritance (Bivalvia: Unionida).</title>
        <authorList>
            <person name="Smith C.H."/>
        </authorList>
    </citation>
    <scope>NUCLEOTIDE SEQUENCE</scope>
    <source>
        <strain evidence="3">CHS0354</strain>
    </source>
</reference>
<dbReference type="GO" id="GO:0004197">
    <property type="term" value="F:cysteine-type endopeptidase activity"/>
    <property type="evidence" value="ECO:0007669"/>
    <property type="project" value="InterPro"/>
</dbReference>
<dbReference type="InterPro" id="IPR015917">
    <property type="entry name" value="Pept_C14A"/>
</dbReference>
<evidence type="ECO:0000256" key="1">
    <source>
        <dbReference type="ARBA" id="ARBA00010134"/>
    </source>
</evidence>
<dbReference type="InterPro" id="IPR002398">
    <property type="entry name" value="Pept_C14"/>
</dbReference>
<reference evidence="3" key="2">
    <citation type="journal article" date="2021" name="Genome Biol. Evol.">
        <title>Developing a high-quality reference genome for a parasitic bivalve with doubly uniparental inheritance (Bivalvia: Unionida).</title>
        <authorList>
            <person name="Smith C.H."/>
        </authorList>
    </citation>
    <scope>NUCLEOTIDE SEQUENCE</scope>
    <source>
        <strain evidence="3">CHS0354</strain>
        <tissue evidence="3">Mantle</tissue>
    </source>
</reference>
<keyword evidence="4" id="KW-1185">Reference proteome</keyword>
<dbReference type="Pfam" id="PF00656">
    <property type="entry name" value="Peptidase_C14"/>
    <property type="match status" value="1"/>
</dbReference>
<dbReference type="SMART" id="SM00115">
    <property type="entry name" value="CASc"/>
    <property type="match status" value="1"/>
</dbReference>
<organism evidence="3 4">
    <name type="scientific">Potamilus streckersoni</name>
    <dbReference type="NCBI Taxonomy" id="2493646"/>
    <lineage>
        <taxon>Eukaryota</taxon>
        <taxon>Metazoa</taxon>
        <taxon>Spiralia</taxon>
        <taxon>Lophotrochozoa</taxon>
        <taxon>Mollusca</taxon>
        <taxon>Bivalvia</taxon>
        <taxon>Autobranchia</taxon>
        <taxon>Heteroconchia</taxon>
        <taxon>Palaeoheterodonta</taxon>
        <taxon>Unionida</taxon>
        <taxon>Unionoidea</taxon>
        <taxon>Unionidae</taxon>
        <taxon>Ambleminae</taxon>
        <taxon>Lampsilini</taxon>
        <taxon>Potamilus</taxon>
    </lineage>
</organism>
<comment type="caution">
    <text evidence="3">The sequence shown here is derived from an EMBL/GenBank/DDBJ whole genome shotgun (WGS) entry which is preliminary data.</text>
</comment>
<protein>
    <recommendedName>
        <fullName evidence="2">Peptidase C14A caspase catalytic domain-containing protein</fullName>
    </recommendedName>
</protein>
<feature type="domain" description="Peptidase C14A caspase catalytic" evidence="2">
    <location>
        <begin position="35"/>
        <end position="276"/>
    </location>
</feature>
<proteinExistence type="inferred from homology"/>
<dbReference type="GO" id="GO:0006508">
    <property type="term" value="P:proteolysis"/>
    <property type="evidence" value="ECO:0007669"/>
    <property type="project" value="InterPro"/>
</dbReference>
<dbReference type="Gene3D" id="3.30.70.1470">
    <property type="entry name" value="Caspase-like"/>
    <property type="match status" value="1"/>
</dbReference>
<dbReference type="SUPFAM" id="SSF52129">
    <property type="entry name" value="Caspase-like"/>
    <property type="match status" value="1"/>
</dbReference>
<sequence length="285" mass="32771">MAQPTDDRPKASATPSIKKADHESGQYNWKWNKCKLLLFQNNQCCVKVNGKQVTYERKPSDQEISELKVSFETLLGDTEMDFKAYCNSSAGELANIFDAEFQNNEKNMQFDCFIFLFITFGEDDRIFFWEGDISIANILEPIKKKQSMALKPKIFFIQSSDERYINPVNGIVLKGTEAFETRKVPQEADFFIFHSIIPESLFPVKERHENESVFLTALKEAVKNPPRPLDIHKLSLRINAKVFERLQNEKCVGKHFDKLPIPEVTSTLTKALYFPCALSVPRVTI</sequence>
<comment type="similarity">
    <text evidence="1">Belongs to the peptidase C14A family.</text>
</comment>
<evidence type="ECO:0000259" key="2">
    <source>
        <dbReference type="SMART" id="SM00115"/>
    </source>
</evidence>
<evidence type="ECO:0000313" key="3">
    <source>
        <dbReference type="EMBL" id="KAK3592302.1"/>
    </source>
</evidence>